<dbReference type="Proteomes" id="UP000682733">
    <property type="component" value="Unassembled WGS sequence"/>
</dbReference>
<keyword evidence="1" id="KW-1015">Disulfide bond</keyword>
<comment type="caution">
    <text evidence="4">The sequence shown here is derived from an EMBL/GenBank/DDBJ whole genome shotgun (WGS) entry which is preliminary data.</text>
</comment>
<evidence type="ECO:0000313" key="5">
    <source>
        <dbReference type="Proteomes" id="UP000682733"/>
    </source>
</evidence>
<accession>A0A8S2UN20</accession>
<dbReference type="EMBL" id="CAJNOK010042158">
    <property type="protein sequence ID" value="CAF1562310.1"/>
    <property type="molecule type" value="Genomic_DNA"/>
</dbReference>
<dbReference type="Gene3D" id="4.10.400.10">
    <property type="entry name" value="Low-density Lipoprotein Receptor"/>
    <property type="match status" value="1"/>
</dbReference>
<comment type="caution">
    <text evidence="2">Lacks conserved residue(s) required for the propagation of feature annotation.</text>
</comment>
<name>A0A8S2UN20_9BILA</name>
<sequence>MAQIAAQTDASIKSYKRFIANYRFFDTDERQYCKHKYLNEKDRRYHCLNSSECISVMELCNFNRDCPLGDDEYLACCFS</sequence>
<dbReference type="PROSITE" id="PS50068">
    <property type="entry name" value="LDLRA_2"/>
    <property type="match status" value="1"/>
</dbReference>
<evidence type="ECO:0000313" key="4">
    <source>
        <dbReference type="EMBL" id="CAF4354434.1"/>
    </source>
</evidence>
<dbReference type="EMBL" id="CAJOBA010064806">
    <property type="protein sequence ID" value="CAF4354434.1"/>
    <property type="molecule type" value="Genomic_DNA"/>
</dbReference>
<dbReference type="Proteomes" id="UP000677228">
    <property type="component" value="Unassembled WGS sequence"/>
</dbReference>
<gene>
    <name evidence="3" type="ORF">OVA965_LOCUS39870</name>
    <name evidence="4" type="ORF">TMI583_LOCUS41247</name>
</gene>
<protein>
    <submittedName>
        <fullName evidence="4">Uncharacterized protein</fullName>
    </submittedName>
</protein>
<reference evidence="4" key="1">
    <citation type="submission" date="2021-02" db="EMBL/GenBank/DDBJ databases">
        <authorList>
            <person name="Nowell W R."/>
        </authorList>
    </citation>
    <scope>NUCLEOTIDE SEQUENCE</scope>
</reference>
<organism evidence="4 5">
    <name type="scientific">Didymodactylos carnosus</name>
    <dbReference type="NCBI Taxonomy" id="1234261"/>
    <lineage>
        <taxon>Eukaryota</taxon>
        <taxon>Metazoa</taxon>
        <taxon>Spiralia</taxon>
        <taxon>Gnathifera</taxon>
        <taxon>Rotifera</taxon>
        <taxon>Eurotatoria</taxon>
        <taxon>Bdelloidea</taxon>
        <taxon>Philodinida</taxon>
        <taxon>Philodinidae</taxon>
        <taxon>Didymodactylos</taxon>
    </lineage>
</organism>
<dbReference type="AlphaFoldDB" id="A0A8S2UN20"/>
<evidence type="ECO:0000256" key="1">
    <source>
        <dbReference type="ARBA" id="ARBA00023157"/>
    </source>
</evidence>
<evidence type="ECO:0000256" key="2">
    <source>
        <dbReference type="PROSITE-ProRule" id="PRU00124"/>
    </source>
</evidence>
<proteinExistence type="predicted"/>
<feature type="non-terminal residue" evidence="4">
    <location>
        <position position="79"/>
    </location>
</feature>
<dbReference type="InterPro" id="IPR036055">
    <property type="entry name" value="LDL_receptor-like_sf"/>
</dbReference>
<evidence type="ECO:0000313" key="3">
    <source>
        <dbReference type="EMBL" id="CAF1562310.1"/>
    </source>
</evidence>
<dbReference type="InterPro" id="IPR002172">
    <property type="entry name" value="LDrepeatLR_classA_rpt"/>
</dbReference>